<dbReference type="AlphaFoldDB" id="A0A812M491"/>
<reference evidence="2" key="1">
    <citation type="submission" date="2021-02" db="EMBL/GenBank/DDBJ databases">
        <authorList>
            <person name="Dougan E. K."/>
            <person name="Rhodes N."/>
            <person name="Thang M."/>
            <person name="Chan C."/>
        </authorList>
    </citation>
    <scope>NUCLEOTIDE SEQUENCE</scope>
</reference>
<organism evidence="2 3">
    <name type="scientific">Symbiodinium natans</name>
    <dbReference type="NCBI Taxonomy" id="878477"/>
    <lineage>
        <taxon>Eukaryota</taxon>
        <taxon>Sar</taxon>
        <taxon>Alveolata</taxon>
        <taxon>Dinophyceae</taxon>
        <taxon>Suessiales</taxon>
        <taxon>Symbiodiniaceae</taxon>
        <taxon>Symbiodinium</taxon>
    </lineage>
</organism>
<evidence type="ECO:0000313" key="3">
    <source>
        <dbReference type="Proteomes" id="UP000604046"/>
    </source>
</evidence>
<comment type="caution">
    <text evidence="2">The sequence shown here is derived from an EMBL/GenBank/DDBJ whole genome shotgun (WGS) entry which is preliminary data.</text>
</comment>
<keyword evidence="3" id="KW-1185">Reference proteome</keyword>
<accession>A0A812M491</accession>
<evidence type="ECO:0000256" key="1">
    <source>
        <dbReference type="SAM" id="MobiDB-lite"/>
    </source>
</evidence>
<gene>
    <name evidence="2" type="ORF">SNAT2548_LOCUS13157</name>
</gene>
<feature type="compositionally biased region" description="Low complexity" evidence="1">
    <location>
        <begin position="475"/>
        <end position="505"/>
    </location>
</feature>
<dbReference type="OrthoDB" id="446430at2759"/>
<name>A0A812M491_9DINO</name>
<dbReference type="EMBL" id="CAJNDS010001358">
    <property type="protein sequence ID" value="CAE7256494.1"/>
    <property type="molecule type" value="Genomic_DNA"/>
</dbReference>
<proteinExistence type="predicted"/>
<protein>
    <submittedName>
        <fullName evidence="2">Uncharacterized protein</fullName>
    </submittedName>
</protein>
<evidence type="ECO:0000313" key="2">
    <source>
        <dbReference type="EMBL" id="CAE7256494.1"/>
    </source>
</evidence>
<sequence>MRRVIDPAWECGLGFGEVKRSRTDLRLPWEEPIFSFVASDRCFLDDVQASLLDPPDPVALPTPVLETAKTSLLAPAQLPQPKLRRLSQWKPQDSQAERQAALSKWSQLLRAAPHFFTEAIQLEIVHENMQIELGNFDLRFAKKSTNTLLNRVSSLQRFAAWALRSFPHEPLAEALVFLYCQQLSQKQTGSSAPDQLCQALNFAGGTLEFRVPQSDLVSARVQGLAHQCMRQQKPPQQAPALTADQVRWLQTVVQSDETQYERYMAATFLFMIYARARHSDIRRSKRITVDRDEMGNPVYIECSVLNPKQSKASRRRNLFLPLVAPAVGICEQPWAVEWLSLREHLGLVCDGDIENSPLLPELAADGGLLQVNMDSATASRWLRCLLSRQPGSNQSDLLKFSSQGLKATCLSWCMKYAIADRAQTLLGYHSLGKSASAISYGRDALAGPLRTLETVLTDIRQGKFKPDSTRSGRWQTANASASASSATPPQPPADAQEPTAVSDSDSSAEDLASEGSSGEDTQLLHSVSHSLALVAGSDDFQFLTNVKSGIVHISRREADRLLCGRTVFSGLKIAATVDFSRVQACLTCQSVAEGLIAGEWACATSS</sequence>
<feature type="region of interest" description="Disordered" evidence="1">
    <location>
        <begin position="463"/>
        <end position="519"/>
    </location>
</feature>
<dbReference type="Proteomes" id="UP000604046">
    <property type="component" value="Unassembled WGS sequence"/>
</dbReference>